<gene>
    <name evidence="3" type="ORF">Poly41_30460</name>
</gene>
<reference evidence="3 4" key="1">
    <citation type="submission" date="2019-02" db="EMBL/GenBank/DDBJ databases">
        <title>Deep-cultivation of Planctomycetes and their phenomic and genomic characterization uncovers novel biology.</title>
        <authorList>
            <person name="Wiegand S."/>
            <person name="Jogler M."/>
            <person name="Boedeker C."/>
            <person name="Pinto D."/>
            <person name="Vollmers J."/>
            <person name="Rivas-Marin E."/>
            <person name="Kohn T."/>
            <person name="Peeters S.H."/>
            <person name="Heuer A."/>
            <person name="Rast P."/>
            <person name="Oberbeckmann S."/>
            <person name="Bunk B."/>
            <person name="Jeske O."/>
            <person name="Meyerdierks A."/>
            <person name="Storesund J.E."/>
            <person name="Kallscheuer N."/>
            <person name="Luecker S."/>
            <person name="Lage O.M."/>
            <person name="Pohl T."/>
            <person name="Merkel B.J."/>
            <person name="Hornburger P."/>
            <person name="Mueller R.-W."/>
            <person name="Bruemmer F."/>
            <person name="Labrenz M."/>
            <person name="Spormann A.M."/>
            <person name="Op Den Camp H."/>
            <person name="Overmann J."/>
            <person name="Amann R."/>
            <person name="Jetten M.S.M."/>
            <person name="Mascher T."/>
            <person name="Medema M.H."/>
            <person name="Devos D.P."/>
            <person name="Kaster A.-K."/>
            <person name="Ovreas L."/>
            <person name="Rohde M."/>
            <person name="Galperin M.Y."/>
            <person name="Jogler C."/>
        </authorList>
    </citation>
    <scope>NUCLEOTIDE SEQUENCE [LARGE SCALE GENOMIC DNA]</scope>
    <source>
        <strain evidence="3 4">Poly41</strain>
    </source>
</reference>
<dbReference type="EMBL" id="SJPV01000004">
    <property type="protein sequence ID" value="TWU38569.1"/>
    <property type="molecule type" value="Genomic_DNA"/>
</dbReference>
<evidence type="ECO:0000256" key="1">
    <source>
        <dbReference type="SAM" id="MobiDB-lite"/>
    </source>
</evidence>
<comment type="caution">
    <text evidence="3">The sequence shown here is derived from an EMBL/GenBank/DDBJ whole genome shotgun (WGS) entry which is preliminary data.</text>
</comment>
<organism evidence="3 4">
    <name type="scientific">Novipirellula artificiosorum</name>
    <dbReference type="NCBI Taxonomy" id="2528016"/>
    <lineage>
        <taxon>Bacteria</taxon>
        <taxon>Pseudomonadati</taxon>
        <taxon>Planctomycetota</taxon>
        <taxon>Planctomycetia</taxon>
        <taxon>Pirellulales</taxon>
        <taxon>Pirellulaceae</taxon>
        <taxon>Novipirellula</taxon>
    </lineage>
</organism>
<feature type="compositionally biased region" description="Low complexity" evidence="1">
    <location>
        <begin position="303"/>
        <end position="314"/>
    </location>
</feature>
<feature type="chain" id="PRO_5022737300" description="DUF5703 domain-containing protein" evidence="2">
    <location>
        <begin position="25"/>
        <end position="821"/>
    </location>
</feature>
<evidence type="ECO:0000256" key="2">
    <source>
        <dbReference type="SAM" id="SignalP"/>
    </source>
</evidence>
<keyword evidence="2" id="KW-0732">Signal</keyword>
<sequence length="821" mass="94819" precursor="true">MITSQFSRIAVALAWLVCTNITLAEAPPFSDYCLRLQQEVQGKKHGFLAGNVTYYVGGFHASWELKEHETLGLTHLFHHDLRSRGVGLVRSHGKGHDDTGLGNDFSGWEFYKDTRVLYGSVLIGEKIHRHPIPTKMFWRPDRMICEYEVDGVQVREEKFIADNDAACTLITASQPVTLRFNGQSFFGRNSLTSTATIQYDSDHNAIHIVEGGTTKCQPENDRSEHTGPIMYEGMSTVLTASRDFASNHRFSKGEYREWHYEFDVPCDSTGVVLVWAMHDDGQQAIQNAMAVLGSESRQVFRPSSETETETGSGSRQNFRHSPTETLDEYRYKHASRMMLAKTREMNRQLNEDIPWFRCSDRKFEDIYYYLWSLYLMYYIDVQRGWEMEPHTQTAVNNFLGMHRYDATFQIRVGAWTGNKAHYAYGNVLTWKHLFKAGHYRKSPEGVISLADNKGTTWHSGVYGNELSEHVLGAWQIYQHTGDVEFLRECYEDYFREVFRHAIAPFFSNHFDVAESLTKMARLTGHDEDVDHWQRLLPRSDEQIRTWFHQRWQANGHEDFFGGSNDGMLMTTGFWHMRSKHFPRKNALEMTPSWALNRDKGFYGDGDLFPLAMSRQSMKTFASDVDHAFGYTPDTAYFTLDGMFRQRLGDPAWRLTLNHLQNYNFHSDWNIPVAPEAYTRSGKLFGDQYSNFNAGKLLLYLEGLAGLEYSIPNNTLTVHDTMPINWEWMEVRLPIRMPGEEKTHWPTIRYERSQSGDDIAKSIRVTDCPLRITIAPWSETKRVIASESQPDSSRMSTASQYPSYGFDERDSAAHVKLRLVDK</sequence>
<name>A0A5C6DUX4_9BACT</name>
<accession>A0A5C6DUX4</accession>
<keyword evidence="4" id="KW-1185">Reference proteome</keyword>
<evidence type="ECO:0000313" key="4">
    <source>
        <dbReference type="Proteomes" id="UP000319143"/>
    </source>
</evidence>
<feature type="region of interest" description="Disordered" evidence="1">
    <location>
        <begin position="782"/>
        <end position="804"/>
    </location>
</feature>
<feature type="signal peptide" evidence="2">
    <location>
        <begin position="1"/>
        <end position="24"/>
    </location>
</feature>
<feature type="region of interest" description="Disordered" evidence="1">
    <location>
        <begin position="297"/>
        <end position="322"/>
    </location>
</feature>
<dbReference type="RefSeq" id="WP_146526948.1">
    <property type="nucleotide sequence ID" value="NZ_SJPV01000004.1"/>
</dbReference>
<dbReference type="Proteomes" id="UP000319143">
    <property type="component" value="Unassembled WGS sequence"/>
</dbReference>
<dbReference type="InterPro" id="IPR008928">
    <property type="entry name" value="6-hairpin_glycosidase_sf"/>
</dbReference>
<dbReference type="SUPFAM" id="SSF48208">
    <property type="entry name" value="Six-hairpin glycosidases"/>
    <property type="match status" value="1"/>
</dbReference>
<dbReference type="AlphaFoldDB" id="A0A5C6DUX4"/>
<dbReference type="OrthoDB" id="220509at2"/>
<feature type="compositionally biased region" description="Polar residues" evidence="1">
    <location>
        <begin position="785"/>
        <end position="801"/>
    </location>
</feature>
<dbReference type="GO" id="GO:0005975">
    <property type="term" value="P:carbohydrate metabolic process"/>
    <property type="evidence" value="ECO:0007669"/>
    <property type="project" value="InterPro"/>
</dbReference>
<evidence type="ECO:0008006" key="5">
    <source>
        <dbReference type="Google" id="ProtNLM"/>
    </source>
</evidence>
<proteinExistence type="predicted"/>
<evidence type="ECO:0000313" key="3">
    <source>
        <dbReference type="EMBL" id="TWU38569.1"/>
    </source>
</evidence>
<protein>
    <recommendedName>
        <fullName evidence="5">DUF5703 domain-containing protein</fullName>
    </recommendedName>
</protein>